<protein>
    <submittedName>
        <fullName evidence="8">PKD domain containing protein</fullName>
    </submittedName>
</protein>
<comment type="subcellular location">
    <subcellularLocation>
        <location evidence="1">Membrane</location>
        <topology evidence="1">Multi-pass membrane protein</topology>
    </subcellularLocation>
</comment>
<keyword evidence="5 6" id="KW-0472">Membrane</keyword>
<evidence type="ECO:0000256" key="3">
    <source>
        <dbReference type="ARBA" id="ARBA00022737"/>
    </source>
</evidence>
<keyword evidence="9" id="KW-1185">Reference proteome</keyword>
<feature type="domain" description="PKD" evidence="7">
    <location>
        <begin position="447"/>
        <end position="514"/>
    </location>
</feature>
<dbReference type="Pfam" id="PF18911">
    <property type="entry name" value="PKD_4"/>
    <property type="match status" value="4"/>
</dbReference>
<feature type="domain" description="PKD" evidence="7">
    <location>
        <begin position="224"/>
        <end position="258"/>
    </location>
</feature>
<feature type="domain" description="PKD" evidence="7">
    <location>
        <begin position="735"/>
        <end position="818"/>
    </location>
</feature>
<dbReference type="SUPFAM" id="SSF49299">
    <property type="entry name" value="PKD domain"/>
    <property type="match status" value="6"/>
</dbReference>
<dbReference type="NCBIfam" id="TIGR04173">
    <property type="entry name" value="PIP_CTERM"/>
    <property type="match status" value="1"/>
</dbReference>
<dbReference type="eggNOG" id="arCOG02546">
    <property type="taxonomic scope" value="Archaea"/>
</dbReference>
<dbReference type="PANTHER" id="PTHR46730:SF1">
    <property type="entry name" value="PLAT DOMAIN-CONTAINING PROTEIN"/>
    <property type="match status" value="1"/>
</dbReference>
<dbReference type="STRING" id="573064.Mefer_1225"/>
<feature type="domain" description="PKD" evidence="7">
    <location>
        <begin position="820"/>
        <end position="900"/>
    </location>
</feature>
<dbReference type="Gene3D" id="2.60.40.10">
    <property type="entry name" value="Immunoglobulins"/>
    <property type="match status" value="5"/>
</dbReference>
<proteinExistence type="predicted"/>
<evidence type="ECO:0000259" key="7">
    <source>
        <dbReference type="PROSITE" id="PS50093"/>
    </source>
</evidence>
<keyword evidence="2 6" id="KW-0812">Transmembrane</keyword>
<dbReference type="CDD" id="cd00146">
    <property type="entry name" value="PKD"/>
    <property type="match status" value="4"/>
</dbReference>
<dbReference type="EMBL" id="CP001696">
    <property type="protein sequence ID" value="ACV25034.1"/>
    <property type="molecule type" value="Genomic_DNA"/>
</dbReference>
<dbReference type="KEGG" id="mfe:Mefer_1225"/>
<dbReference type="GO" id="GO:0006816">
    <property type="term" value="P:calcium ion transport"/>
    <property type="evidence" value="ECO:0007669"/>
    <property type="project" value="TreeGrafter"/>
</dbReference>
<dbReference type="SMART" id="SM00089">
    <property type="entry name" value="PKD"/>
    <property type="match status" value="7"/>
</dbReference>
<dbReference type="PANTHER" id="PTHR46730">
    <property type="entry name" value="POLYCYSTIN-1"/>
    <property type="match status" value="1"/>
</dbReference>
<dbReference type="InterPro" id="IPR000601">
    <property type="entry name" value="PKD_dom"/>
</dbReference>
<dbReference type="GO" id="GO:0005261">
    <property type="term" value="F:monoatomic cation channel activity"/>
    <property type="evidence" value="ECO:0007669"/>
    <property type="project" value="TreeGrafter"/>
</dbReference>
<dbReference type="InterPro" id="IPR026495">
    <property type="entry name" value="PIP_CTERM"/>
</dbReference>
<gene>
    <name evidence="8" type="ordered locus">Mefer_1225</name>
</gene>
<dbReference type="InterPro" id="IPR022409">
    <property type="entry name" value="PKD/Chitinase_dom"/>
</dbReference>
<feature type="transmembrane region" description="Helical" evidence="6">
    <location>
        <begin position="1003"/>
        <end position="1022"/>
    </location>
</feature>
<evidence type="ECO:0000256" key="2">
    <source>
        <dbReference type="ARBA" id="ARBA00022692"/>
    </source>
</evidence>
<sequence length="1028" mass="117793">MLANQYYGEIMHIKSLIILLFSLFLALTLSNGYIIQIHPNTMNITNSSGDSNTNPYIITYNVNDTIRFEALAPDSIANETLENGAIKWDFGDLTETDYGNYREITHVYEFPFPYPVAWCGYLNNTGYSKSLTYNWLVVGDVQTTKYIFNGSPSNSKTSWDIYYNSVNNTVIVKYYSENTINMKFIGLDVDTEKVTVNANKNEIVEGDIVKFNYSVSRHIIFNVWSFGDGTFSFEKSPIHVYDRPGIYYPRVLVVDYFGRVMVGYLDEGIKVKRQRGGYIYWVTGPSHYNGEAYTYVYNSSGNDNDNRGNAYTDPYKVTYRVDDSIKFEMSGAWGLYWKWDFGDGTETYYTYKDYFTPAYHRYKFPFMWPFFWMSYGSGSWWKSDTLNFIVVDDVGNTRYNFYPSVSHDKTSYDYEYIKENHTVNLYYYSDVVSTPKLNVKLKDGYYIDITATATPTEVNVNENVEFDCSPYGNPIFIMWCFGDGTFSFEKSPTHRYSSRGLYYPHVFVIDENGNIEVGIPPPIGVGGYSSYPQIYASPTLAPTNYPINITIMEPASWARLRHYIYFGDGSSIWIRPKTSPYSFNHTYTSEGVYPIYMKVYTAKNMKTVYIIDNKNPIAKLYIYPNPASYKDTIFFNPLNTYDPDASRNIPEYNSYGNIIGNYTIPPSSPMAKIYGFNLTVYNSSGALVWNYSSNELKTVSHKFNIGNYTTILTVWDGMGDKNSIEVNFEVRNSLPTAEFMYSPKHPKVNEEVIFNALSSYDPEGAIKLYRWDFGDGEVIETTDPIVTHVYKEEGVYNVSLTVYDELNASSIMSKTITVYYIKADFEGPSMVVVDQNINFVDRSISNPGNIVKWLWNFGDGTTSTQKNPLHKYTKEGIYVVKLIVWNNIGLKDSISKIVLVKGEGNYPPIAKFNFTINGTMVYFDASESYDIDGKIVKYIWDFGDGTIISVNGTYEHPPNPKTSHIYTKKGVYTARLTVVDDDGYSDSTVRFVSIGENKKSIPIPIPIKILMFITTVIIIIQISRWKHV</sequence>
<dbReference type="HOGENOM" id="CLU_294353_0_0_2"/>
<name>C7P902_METFA</name>
<accession>C7P902</accession>
<keyword evidence="3" id="KW-0677">Repeat</keyword>
<evidence type="ECO:0000256" key="4">
    <source>
        <dbReference type="ARBA" id="ARBA00022989"/>
    </source>
</evidence>
<dbReference type="GO" id="GO:0005886">
    <property type="term" value="C:plasma membrane"/>
    <property type="evidence" value="ECO:0007669"/>
    <property type="project" value="TreeGrafter"/>
</dbReference>
<feature type="domain" description="PKD" evidence="7">
    <location>
        <begin position="566"/>
        <end position="599"/>
    </location>
</feature>
<reference evidence="8" key="1">
    <citation type="submission" date="2009-08" db="EMBL/GenBank/DDBJ databases">
        <title>Complete sequence of chromosome of Methanocaldococcus fervens AG86.</title>
        <authorList>
            <consortium name="US DOE Joint Genome Institute"/>
            <person name="Lucas S."/>
            <person name="Copeland A."/>
            <person name="Lapidus A."/>
            <person name="Glavina del Rio T."/>
            <person name="Tice H."/>
            <person name="Bruce D."/>
            <person name="Goodwin L."/>
            <person name="Pitluck S."/>
            <person name="Chertkov O."/>
            <person name="Detter J.C."/>
            <person name="Han C."/>
            <person name="Tapia R."/>
            <person name="Larimer F."/>
            <person name="Land M."/>
            <person name="Hauser L."/>
            <person name="Kyrpides N."/>
            <person name="Ovchinnikova G."/>
            <person name="Lupa-Sieprawska M."/>
            <person name="Whitman W.B."/>
        </authorList>
    </citation>
    <scope>NUCLEOTIDE SEQUENCE [LARGE SCALE GENOMIC DNA]</scope>
    <source>
        <strain evidence="8">AG86</strain>
    </source>
</reference>
<evidence type="ECO:0000313" key="9">
    <source>
        <dbReference type="Proteomes" id="UP000001495"/>
    </source>
</evidence>
<feature type="domain" description="PKD" evidence="7">
    <location>
        <begin position="921"/>
        <end position="983"/>
    </location>
</feature>
<evidence type="ECO:0000256" key="5">
    <source>
        <dbReference type="ARBA" id="ARBA00023136"/>
    </source>
</evidence>
<dbReference type="PROSITE" id="PS50093">
    <property type="entry name" value="PKD"/>
    <property type="match status" value="6"/>
</dbReference>
<dbReference type="AlphaFoldDB" id="C7P902"/>
<dbReference type="Proteomes" id="UP000001495">
    <property type="component" value="Chromosome"/>
</dbReference>
<organism evidence="8 9">
    <name type="scientific">Methanocaldococcus fervens (strain DSM 4213 / JCM 15782 / AG86)</name>
    <name type="common">Methanococcus fervens</name>
    <dbReference type="NCBI Taxonomy" id="573064"/>
    <lineage>
        <taxon>Archaea</taxon>
        <taxon>Methanobacteriati</taxon>
        <taxon>Methanobacteriota</taxon>
        <taxon>Methanomada group</taxon>
        <taxon>Methanococci</taxon>
        <taxon>Methanococcales</taxon>
        <taxon>Methanocaldococcaceae</taxon>
        <taxon>Methanocaldococcus</taxon>
    </lineage>
</organism>
<keyword evidence="4 6" id="KW-1133">Transmembrane helix</keyword>
<dbReference type="InterPro" id="IPR035986">
    <property type="entry name" value="PKD_dom_sf"/>
</dbReference>
<evidence type="ECO:0000313" key="8">
    <source>
        <dbReference type="EMBL" id="ACV25034.1"/>
    </source>
</evidence>
<evidence type="ECO:0000256" key="1">
    <source>
        <dbReference type="ARBA" id="ARBA00004141"/>
    </source>
</evidence>
<dbReference type="InterPro" id="IPR013783">
    <property type="entry name" value="Ig-like_fold"/>
</dbReference>
<evidence type="ECO:0000256" key="6">
    <source>
        <dbReference type="SAM" id="Phobius"/>
    </source>
</evidence>